<dbReference type="CDD" id="cd07313">
    <property type="entry name" value="terB_like_2"/>
    <property type="match status" value="1"/>
</dbReference>
<dbReference type="Proteomes" id="UP000218172">
    <property type="component" value="Unassembled WGS sequence"/>
</dbReference>
<protein>
    <recommendedName>
        <fullName evidence="1">Co-chaperone DjlA N-terminal domain-containing protein</fullName>
    </recommendedName>
</protein>
<organism evidence="2 3">
    <name type="scientific">SAR86 cluster bacterium</name>
    <dbReference type="NCBI Taxonomy" id="2030880"/>
    <lineage>
        <taxon>Bacteria</taxon>
        <taxon>Pseudomonadati</taxon>
        <taxon>Pseudomonadota</taxon>
        <taxon>Gammaproteobacteria</taxon>
        <taxon>SAR86 cluster</taxon>
    </lineage>
</organism>
<evidence type="ECO:0000313" key="2">
    <source>
        <dbReference type="EMBL" id="PCH59274.1"/>
    </source>
</evidence>
<proteinExistence type="predicted"/>
<dbReference type="EMBL" id="NVQR01000125">
    <property type="protein sequence ID" value="PCH59274.1"/>
    <property type="molecule type" value="Genomic_DNA"/>
</dbReference>
<gene>
    <name evidence="2" type="ORF">COC19_07280</name>
</gene>
<feature type="domain" description="Co-chaperone DjlA N-terminal" evidence="1">
    <location>
        <begin position="31"/>
        <end position="146"/>
    </location>
</feature>
<comment type="caution">
    <text evidence="2">The sequence shown here is derived from an EMBL/GenBank/DDBJ whole genome shotgun (WGS) entry which is preliminary data.</text>
</comment>
<dbReference type="InterPro" id="IPR029024">
    <property type="entry name" value="TerB-like"/>
</dbReference>
<evidence type="ECO:0000259" key="1">
    <source>
        <dbReference type="Pfam" id="PF05099"/>
    </source>
</evidence>
<dbReference type="AlphaFoldDB" id="A0A2A4MHR4"/>
<dbReference type="Gene3D" id="1.10.3680.10">
    <property type="entry name" value="TerB-like"/>
    <property type="match status" value="1"/>
</dbReference>
<accession>A0A2A4MHR4</accession>
<reference evidence="3" key="1">
    <citation type="submission" date="2017-08" db="EMBL/GenBank/DDBJ databases">
        <title>A dynamic microbial community with high functional redundancy inhabits the cold, oxic subseafloor aquifer.</title>
        <authorList>
            <person name="Tully B.J."/>
            <person name="Wheat C.G."/>
            <person name="Glazer B.T."/>
            <person name="Huber J.A."/>
        </authorList>
    </citation>
    <scope>NUCLEOTIDE SEQUENCE [LARGE SCALE GENOMIC DNA]</scope>
</reference>
<dbReference type="SUPFAM" id="SSF158682">
    <property type="entry name" value="TerB-like"/>
    <property type="match status" value="1"/>
</dbReference>
<sequence length="151" mass="17628">MFTSIKNFFESKLGTADQDQSESQLLDKSALASAALMIEVMNCDRELDQRETEEFILVLQETLKIEKQDLDEIIALAKSEAKESTSLFEFTRLINDNYEYSQKVLLIENMWRIAFSDETLDKYEDDLIRKVAELIYVKHSDFIRTKLKVRG</sequence>
<evidence type="ECO:0000313" key="3">
    <source>
        <dbReference type="Proteomes" id="UP000218172"/>
    </source>
</evidence>
<dbReference type="InterPro" id="IPR007791">
    <property type="entry name" value="DjlA_N"/>
</dbReference>
<dbReference type="Pfam" id="PF05099">
    <property type="entry name" value="TerB"/>
    <property type="match status" value="1"/>
</dbReference>
<name>A0A2A4MHR4_9GAMM</name>